<gene>
    <name evidence="2" type="ORF">QV13_18775</name>
</gene>
<dbReference type="AlphaFoldDB" id="A0A1C2DIF1"/>
<evidence type="ECO:0000259" key="1">
    <source>
        <dbReference type="Pfam" id="PF07411"/>
    </source>
</evidence>
<feature type="domain" description="DUF1508" evidence="1">
    <location>
        <begin position="18"/>
        <end position="46"/>
    </location>
</feature>
<comment type="caution">
    <text evidence="2">The sequence shown here is derived from an EMBL/GenBank/DDBJ whole genome shotgun (WGS) entry which is preliminary data.</text>
</comment>
<dbReference type="STRING" id="1566387.QV13_18775"/>
<dbReference type="OrthoDB" id="9802792at2"/>
<dbReference type="EMBL" id="MDEO01000035">
    <property type="protein sequence ID" value="OCX14507.1"/>
    <property type="molecule type" value="Genomic_DNA"/>
</dbReference>
<accession>A0A1C2DIF1</accession>
<sequence>MSSCTDRNGDSWEIYMGNDGWRWRRTSSNGRIVGASSQGYTNRADCVANAQRNGMTCTPV</sequence>
<dbReference type="Proteomes" id="UP000094412">
    <property type="component" value="Unassembled WGS sequence"/>
</dbReference>
<dbReference type="Pfam" id="PF07411">
    <property type="entry name" value="DUF1508"/>
    <property type="match status" value="1"/>
</dbReference>
<dbReference type="Gene3D" id="3.30.160.160">
    <property type="entry name" value="YegP-like"/>
    <property type="match status" value="1"/>
</dbReference>
<organism evidence="2 3">
    <name type="scientific">Mesorhizobium hungaricum</name>
    <dbReference type="NCBI Taxonomy" id="1566387"/>
    <lineage>
        <taxon>Bacteria</taxon>
        <taxon>Pseudomonadati</taxon>
        <taxon>Pseudomonadota</taxon>
        <taxon>Alphaproteobacteria</taxon>
        <taxon>Hyphomicrobiales</taxon>
        <taxon>Phyllobacteriaceae</taxon>
        <taxon>Mesorhizobium</taxon>
    </lineage>
</organism>
<keyword evidence="3" id="KW-1185">Reference proteome</keyword>
<reference evidence="2 3" key="1">
    <citation type="submission" date="2016-08" db="EMBL/GenBank/DDBJ databases">
        <title>Whole genome sequence of Mesorhizobium sp. strain UASWS1009 isolated from industrial sewage.</title>
        <authorList>
            <person name="Crovadore J."/>
            <person name="Calmin G."/>
            <person name="Chablais R."/>
            <person name="Cochard B."/>
            <person name="Lefort F."/>
        </authorList>
    </citation>
    <scope>NUCLEOTIDE SEQUENCE [LARGE SCALE GENOMIC DNA]</scope>
    <source>
        <strain evidence="2 3">UASWS1009</strain>
    </source>
</reference>
<dbReference type="RefSeq" id="WP_024923732.1">
    <property type="nucleotide sequence ID" value="NZ_MDEO01000035.1"/>
</dbReference>
<evidence type="ECO:0000313" key="2">
    <source>
        <dbReference type="EMBL" id="OCX14507.1"/>
    </source>
</evidence>
<dbReference type="InterPro" id="IPR036913">
    <property type="entry name" value="YegP-like_sf"/>
</dbReference>
<protein>
    <submittedName>
        <fullName evidence="2">DUF1508 domain-containing protein</fullName>
    </submittedName>
</protein>
<dbReference type="InterPro" id="IPR010879">
    <property type="entry name" value="DUF1508"/>
</dbReference>
<proteinExistence type="predicted"/>
<dbReference type="SUPFAM" id="SSF160113">
    <property type="entry name" value="YegP-like"/>
    <property type="match status" value="1"/>
</dbReference>
<name>A0A1C2DIF1_9HYPH</name>
<evidence type="ECO:0000313" key="3">
    <source>
        <dbReference type="Proteomes" id="UP000094412"/>
    </source>
</evidence>